<accession>A0A1G4BK74</accession>
<dbReference type="AlphaFoldDB" id="A0A1G4BK74"/>
<keyword evidence="3" id="KW-1185">Reference proteome</keyword>
<gene>
    <name evidence="2" type="ORF">CORC01_02926</name>
</gene>
<feature type="compositionally biased region" description="Basic and acidic residues" evidence="1">
    <location>
        <begin position="1"/>
        <end position="14"/>
    </location>
</feature>
<dbReference type="Proteomes" id="UP000176998">
    <property type="component" value="Unassembled WGS sequence"/>
</dbReference>
<dbReference type="STRING" id="1209926.A0A1G4BK74"/>
<dbReference type="RefSeq" id="XP_022478877.1">
    <property type="nucleotide sequence ID" value="XM_022614576.1"/>
</dbReference>
<evidence type="ECO:0000256" key="1">
    <source>
        <dbReference type="SAM" id="MobiDB-lite"/>
    </source>
</evidence>
<evidence type="ECO:0000313" key="3">
    <source>
        <dbReference type="Proteomes" id="UP000176998"/>
    </source>
</evidence>
<dbReference type="GeneID" id="34556086"/>
<reference evidence="2 3" key="1">
    <citation type="submission" date="2016-09" db="EMBL/GenBank/DDBJ databases">
        <authorList>
            <person name="Capua I."/>
            <person name="De Benedictis P."/>
            <person name="Joannis T."/>
            <person name="Lombin L.H."/>
            <person name="Cattoli G."/>
        </authorList>
    </citation>
    <scope>NUCLEOTIDE SEQUENCE [LARGE SCALE GENOMIC DNA]</scope>
    <source>
        <strain evidence="2 3">IMI 309357</strain>
    </source>
</reference>
<feature type="region of interest" description="Disordered" evidence="1">
    <location>
        <begin position="497"/>
        <end position="533"/>
    </location>
</feature>
<proteinExistence type="predicted"/>
<name>A0A1G4BK74_9PEZI</name>
<feature type="compositionally biased region" description="Basic and acidic residues" evidence="1">
    <location>
        <begin position="22"/>
        <end position="33"/>
    </location>
</feature>
<evidence type="ECO:0008006" key="4">
    <source>
        <dbReference type="Google" id="ProtNLM"/>
    </source>
</evidence>
<feature type="compositionally biased region" description="Acidic residues" evidence="1">
    <location>
        <begin position="45"/>
        <end position="54"/>
    </location>
</feature>
<dbReference type="OrthoDB" id="5304511at2759"/>
<comment type="caution">
    <text evidence="2">The sequence shown here is derived from an EMBL/GenBank/DDBJ whole genome shotgun (WGS) entry which is preliminary data.</text>
</comment>
<feature type="compositionally biased region" description="Basic and acidic residues" evidence="1">
    <location>
        <begin position="395"/>
        <end position="413"/>
    </location>
</feature>
<dbReference type="EMBL" id="MJBS01000017">
    <property type="protein sequence ID" value="OHF01735.1"/>
    <property type="molecule type" value="Genomic_DNA"/>
</dbReference>
<feature type="region of interest" description="Disordered" evidence="1">
    <location>
        <begin position="395"/>
        <end position="419"/>
    </location>
</feature>
<sequence length="550" mass="62248">MAEMDRDGSPHQGEDEASADMNHGELLKVKPRNDPISSARHADDSDAASEDETEIERSERKKRLIDGHKSTSYIESLPAELRFEILSWMPDLPSLQSAVHASPVLHAQYREHRNTILRLCLGRELDGFYVDAHVHLMSRVSILGSPRGDGTIAEFLHQYGLCLSGSPGAPDMNSPRAGDMRWMAGFHNSIARPFARLYSNWALANLESAATSGSTMTGMMRSPDTRAQYGTALSRSEEIRLFRAIYRYESFHHLFGRNQGRRRGGFRFYTINELFCCLFNPWEVEAIGCVDEFVRNKYTDIFKQVKDDLDPKNPKFRQSNGVLNPNGSFCLETEWDDWMEGTVSRGLQTAVRMFTISNHELLLVKMERALTTQQQDDDSLKKTLSAIAQVGRRDVSDTFPDPRDRAEQRRDEMAFEGDAAPPDAPPFAWVLLWNGIYSNAYGEYVPESLIRTGYVFWDERRWIDEGAKNFVLKQWEGNPSYVEAILADRDWSPLEGETTTVEEFPNEDAEVSEGGEGQPGQAEDVTEPAGEWQDAGLAASQVDNLYLLHR</sequence>
<evidence type="ECO:0000313" key="2">
    <source>
        <dbReference type="EMBL" id="OHF01735.1"/>
    </source>
</evidence>
<organism evidence="2 3">
    <name type="scientific">Colletotrichum orchidophilum</name>
    <dbReference type="NCBI Taxonomy" id="1209926"/>
    <lineage>
        <taxon>Eukaryota</taxon>
        <taxon>Fungi</taxon>
        <taxon>Dikarya</taxon>
        <taxon>Ascomycota</taxon>
        <taxon>Pezizomycotina</taxon>
        <taxon>Sordariomycetes</taxon>
        <taxon>Hypocreomycetidae</taxon>
        <taxon>Glomerellales</taxon>
        <taxon>Glomerellaceae</taxon>
        <taxon>Colletotrichum</taxon>
    </lineage>
</organism>
<feature type="compositionally biased region" description="Acidic residues" evidence="1">
    <location>
        <begin position="504"/>
        <end position="513"/>
    </location>
</feature>
<feature type="region of interest" description="Disordered" evidence="1">
    <location>
        <begin position="1"/>
        <end position="62"/>
    </location>
</feature>
<protein>
    <recommendedName>
        <fullName evidence="4">F-box domain-containing protein</fullName>
    </recommendedName>
</protein>